<dbReference type="SUPFAM" id="SSF46626">
    <property type="entry name" value="Cytochrome c"/>
    <property type="match status" value="1"/>
</dbReference>
<evidence type="ECO:0000313" key="8">
    <source>
        <dbReference type="Proteomes" id="UP000218767"/>
    </source>
</evidence>
<name>A0A2A4X5K7_9GAMM</name>
<keyword evidence="2 4" id="KW-0479">Metal-binding</keyword>
<keyword evidence="1 4" id="KW-0349">Heme</keyword>
<gene>
    <name evidence="7" type="ORF">COB20_08230</name>
</gene>
<dbReference type="Proteomes" id="UP000218767">
    <property type="component" value="Unassembled WGS sequence"/>
</dbReference>
<keyword evidence="3 4" id="KW-0408">Iron</keyword>
<dbReference type="InterPro" id="IPR009056">
    <property type="entry name" value="Cyt_c-like_dom"/>
</dbReference>
<dbReference type="Gene3D" id="2.60.120.230">
    <property type="match status" value="1"/>
</dbReference>
<dbReference type="GO" id="GO:0009055">
    <property type="term" value="F:electron transfer activity"/>
    <property type="evidence" value="ECO:0007669"/>
    <property type="project" value="InterPro"/>
</dbReference>
<feature type="domain" description="Cytochrome c" evidence="6">
    <location>
        <begin position="12"/>
        <end position="118"/>
    </location>
</feature>
<feature type="signal peptide" evidence="5">
    <location>
        <begin position="1"/>
        <end position="24"/>
    </location>
</feature>
<evidence type="ECO:0000259" key="6">
    <source>
        <dbReference type="PROSITE" id="PS51007"/>
    </source>
</evidence>
<keyword evidence="5" id="KW-0732">Signal</keyword>
<evidence type="ECO:0000256" key="4">
    <source>
        <dbReference type="PROSITE-ProRule" id="PRU00433"/>
    </source>
</evidence>
<dbReference type="GO" id="GO:0020037">
    <property type="term" value="F:heme binding"/>
    <property type="evidence" value="ECO:0007669"/>
    <property type="project" value="InterPro"/>
</dbReference>
<dbReference type="AlphaFoldDB" id="A0A2A4X5K7"/>
<dbReference type="GO" id="GO:0016715">
    <property type="term" value="F:oxidoreductase activity, acting on paired donors, with incorporation or reduction of molecular oxygen, reduced ascorbate as one donor, and incorporation of one atom of oxygen"/>
    <property type="evidence" value="ECO:0007669"/>
    <property type="project" value="InterPro"/>
</dbReference>
<evidence type="ECO:0000256" key="5">
    <source>
        <dbReference type="SAM" id="SignalP"/>
    </source>
</evidence>
<dbReference type="EMBL" id="NVUL01000046">
    <property type="protein sequence ID" value="PCI77327.1"/>
    <property type="molecule type" value="Genomic_DNA"/>
</dbReference>
<dbReference type="InterPro" id="IPR036909">
    <property type="entry name" value="Cyt_c-like_dom_sf"/>
</dbReference>
<sequence>MSISKGWLGLAAFAAAGFQVTALAQSAADHDVTYNGEVGKIINENCVVCHREGGIGPMQLTSYDQVRPWAPLIQMRVANREMPPYAYDHGIGIQDLEGDWRLEQEEIDTIVAWVNQGSPMGDADVVVVMPEMNDPSEWNFVSQFGQPDRIIPSISIDIPASGNDLWSNHYVESGITTDRCIKAVQVKPRGDAKAVVHHANSTVEMLQPDGTMERQSMLTEYAMGKWGEIVPEGVCRTIPAGAMVRWSIHMFPGGVGATAPGTMIKDNVVEIGLWLHPEGYEKEAQYKQDLSLYQISPQADIVIPPNGYSMTQGFHSFDHPVRLDSFQPHGHLRMNAASLEIFYPETGRTEQISQISKWSATWHHSHIYNEDVAPLIPTGAVLVLKQWYDNTADNPNNPDPDMWVMGGSRTGDEMTHAWLAVTHLDDEGFEQMVAERKEKEERSLAGND</sequence>
<reference evidence="8" key="1">
    <citation type="submission" date="2017-08" db="EMBL/GenBank/DDBJ databases">
        <title>A dynamic microbial community with high functional redundancy inhabits the cold, oxic subseafloor aquifer.</title>
        <authorList>
            <person name="Tully B.J."/>
            <person name="Wheat C.G."/>
            <person name="Glazer B.T."/>
            <person name="Huber J.A."/>
        </authorList>
    </citation>
    <scope>NUCLEOTIDE SEQUENCE [LARGE SCALE GENOMIC DNA]</scope>
</reference>
<dbReference type="GO" id="GO:0046872">
    <property type="term" value="F:metal ion binding"/>
    <property type="evidence" value="ECO:0007669"/>
    <property type="project" value="UniProtKB-KW"/>
</dbReference>
<feature type="chain" id="PRO_5012788615" description="Cytochrome c domain-containing protein" evidence="5">
    <location>
        <begin position="25"/>
        <end position="448"/>
    </location>
</feature>
<evidence type="ECO:0000256" key="2">
    <source>
        <dbReference type="ARBA" id="ARBA00022723"/>
    </source>
</evidence>
<protein>
    <recommendedName>
        <fullName evidence="6">Cytochrome c domain-containing protein</fullName>
    </recommendedName>
</protein>
<organism evidence="7 8">
    <name type="scientific">SAR86 cluster bacterium</name>
    <dbReference type="NCBI Taxonomy" id="2030880"/>
    <lineage>
        <taxon>Bacteria</taxon>
        <taxon>Pseudomonadati</taxon>
        <taxon>Pseudomonadota</taxon>
        <taxon>Gammaproteobacteria</taxon>
        <taxon>SAR86 cluster</taxon>
    </lineage>
</organism>
<dbReference type="InterPro" id="IPR014784">
    <property type="entry name" value="Cu2_ascorb_mOase-like_C"/>
</dbReference>
<dbReference type="PROSITE" id="PS51007">
    <property type="entry name" value="CYTC"/>
    <property type="match status" value="1"/>
</dbReference>
<comment type="caution">
    <text evidence="7">The sequence shown here is derived from an EMBL/GenBank/DDBJ whole genome shotgun (WGS) entry which is preliminary data.</text>
</comment>
<proteinExistence type="predicted"/>
<evidence type="ECO:0000313" key="7">
    <source>
        <dbReference type="EMBL" id="PCI77327.1"/>
    </source>
</evidence>
<accession>A0A2A4X5K7</accession>
<evidence type="ECO:0000256" key="3">
    <source>
        <dbReference type="ARBA" id="ARBA00023004"/>
    </source>
</evidence>
<evidence type="ECO:0000256" key="1">
    <source>
        <dbReference type="ARBA" id="ARBA00022617"/>
    </source>
</evidence>